<evidence type="ECO:0000313" key="3">
    <source>
        <dbReference type="Proteomes" id="UP001321047"/>
    </source>
</evidence>
<keyword evidence="3" id="KW-1185">Reference proteome</keyword>
<proteinExistence type="predicted"/>
<protein>
    <submittedName>
        <fullName evidence="2">Uncharacterized protein</fullName>
    </submittedName>
</protein>
<comment type="caution">
    <text evidence="2">The sequence shown here is derived from an EMBL/GenBank/DDBJ whole genome shotgun (WGS) entry which is preliminary data.</text>
</comment>
<reference evidence="2 3" key="1">
    <citation type="submission" date="2022-09" db="EMBL/GenBank/DDBJ databases">
        <title>Enrichment on poylsaccharides allowed isolation of novel metabolic and taxonomic groups of Haloarchaea.</title>
        <authorList>
            <person name="Sorokin D.Y."/>
            <person name="Elcheninov A.G."/>
            <person name="Khizhniak T.V."/>
            <person name="Kolganova T.V."/>
            <person name="Kublanov I.V."/>
        </authorList>
    </citation>
    <scope>NUCLEOTIDE SEQUENCE [LARGE SCALE GENOMIC DNA]</scope>
    <source>
        <strain evidence="2 3">AArc-curdl1</strain>
    </source>
</reference>
<gene>
    <name evidence="2" type="ORF">OB919_07500</name>
</gene>
<dbReference type="EMBL" id="JAOPJZ010000004">
    <property type="protein sequence ID" value="MCU4751827.1"/>
    <property type="molecule type" value="Genomic_DNA"/>
</dbReference>
<dbReference type="AlphaFoldDB" id="A0AAP3E6H1"/>
<dbReference type="RefSeq" id="WP_342808001.1">
    <property type="nucleotide sequence ID" value="NZ_JAOPJZ010000004.1"/>
</dbReference>
<name>A0AAP3E6H1_9EURY</name>
<feature type="region of interest" description="Disordered" evidence="1">
    <location>
        <begin position="127"/>
        <end position="147"/>
    </location>
</feature>
<dbReference type="Proteomes" id="UP001321047">
    <property type="component" value="Unassembled WGS sequence"/>
</dbReference>
<sequence length="147" mass="16092">MADRISSDNPSVQTIRATLTETATGTRVELPADAADDLSADPETVVRIVLDGHERFARIGQGVMGETRHVSGVYDSPEHARNPRDGVDRLPEWVDEHGVRVNGSVLVDVIEPEFLYGFRAPGETAVYDAREPPKSSLQDIAKGLEER</sequence>
<evidence type="ECO:0000313" key="2">
    <source>
        <dbReference type="EMBL" id="MCU4751827.1"/>
    </source>
</evidence>
<dbReference type="Pfam" id="PF23424">
    <property type="entry name" value="DUF7112"/>
    <property type="match status" value="1"/>
</dbReference>
<accession>A0AAP3E6H1</accession>
<evidence type="ECO:0000256" key="1">
    <source>
        <dbReference type="SAM" id="MobiDB-lite"/>
    </source>
</evidence>
<dbReference type="InterPro" id="IPR055536">
    <property type="entry name" value="DUF7112"/>
</dbReference>
<organism evidence="2 3">
    <name type="scientific">Natronosalvus hydrolyticus</name>
    <dbReference type="NCBI Taxonomy" id="2979988"/>
    <lineage>
        <taxon>Archaea</taxon>
        <taxon>Methanobacteriati</taxon>
        <taxon>Methanobacteriota</taxon>
        <taxon>Stenosarchaea group</taxon>
        <taxon>Halobacteria</taxon>
        <taxon>Halobacteriales</taxon>
        <taxon>Natrialbaceae</taxon>
        <taxon>Natronosalvus</taxon>
    </lineage>
</organism>